<comment type="caution">
    <text evidence="3">The sequence shown here is derived from an EMBL/GenBank/DDBJ whole genome shotgun (WGS) entry which is preliminary data.</text>
</comment>
<dbReference type="OrthoDB" id="2339326at2"/>
<proteinExistence type="predicted"/>
<organism evidence="3 5">
    <name type="scientific">Enterococcus haemoperoxidus ATCC BAA-382</name>
    <dbReference type="NCBI Taxonomy" id="1158608"/>
    <lineage>
        <taxon>Bacteria</taxon>
        <taxon>Bacillati</taxon>
        <taxon>Bacillota</taxon>
        <taxon>Bacilli</taxon>
        <taxon>Lactobacillales</taxon>
        <taxon>Enterococcaceae</taxon>
        <taxon>Enterococcus</taxon>
    </lineage>
</organism>
<evidence type="ECO:0000256" key="1">
    <source>
        <dbReference type="SAM" id="SignalP"/>
    </source>
</evidence>
<feature type="chain" id="PRO_5004365585" description="WxL domain-containing protein" evidence="1">
    <location>
        <begin position="26"/>
        <end position="237"/>
    </location>
</feature>
<dbReference type="RefSeq" id="WP_010762639.1">
    <property type="nucleotide sequence ID" value="NZ_KB946316.1"/>
</dbReference>
<reference evidence="4 6" key="2">
    <citation type="submission" date="2013-03" db="EMBL/GenBank/DDBJ databases">
        <title>The Genome Sequence of Enterococcus haemoperoxidus BAA-382 (PacBio/Illumina hybrid assembly).</title>
        <authorList>
            <consortium name="The Broad Institute Genomics Platform"/>
            <consortium name="The Broad Institute Genome Sequencing Center for Infectious Disease"/>
            <person name="Earl A."/>
            <person name="Russ C."/>
            <person name="Gilmore M."/>
            <person name="Surin D."/>
            <person name="Walker B."/>
            <person name="Young S."/>
            <person name="Zeng Q."/>
            <person name="Gargeya S."/>
            <person name="Fitzgerald M."/>
            <person name="Haas B."/>
            <person name="Abouelleil A."/>
            <person name="Allen A.W."/>
            <person name="Alvarado L."/>
            <person name="Arachchi H.M."/>
            <person name="Berlin A.M."/>
            <person name="Chapman S.B."/>
            <person name="Gainer-Dewar J."/>
            <person name="Goldberg J."/>
            <person name="Griggs A."/>
            <person name="Gujja S."/>
            <person name="Hansen M."/>
            <person name="Howarth C."/>
            <person name="Imamovic A."/>
            <person name="Ireland A."/>
            <person name="Larimer J."/>
            <person name="McCowan C."/>
            <person name="Murphy C."/>
            <person name="Pearson M."/>
            <person name="Poon T.W."/>
            <person name="Priest M."/>
            <person name="Roberts A."/>
            <person name="Saif S."/>
            <person name="Shea T."/>
            <person name="Sisk P."/>
            <person name="Sykes S."/>
            <person name="Wortman J."/>
            <person name="Nusbaum C."/>
            <person name="Birren B."/>
        </authorList>
    </citation>
    <scope>NUCLEOTIDE SEQUENCE [LARGE SCALE GENOMIC DNA]</scope>
    <source>
        <strain evidence="4 6">ATCC BAA-382</strain>
    </source>
</reference>
<accession>R2SL12</accession>
<evidence type="ECO:0000313" key="4">
    <source>
        <dbReference type="EMBL" id="EOT63361.1"/>
    </source>
</evidence>
<protein>
    <recommendedName>
        <fullName evidence="2">WxL domain-containing protein</fullName>
    </recommendedName>
</protein>
<dbReference type="Proteomes" id="UP000014197">
    <property type="component" value="Unassembled WGS sequence"/>
</dbReference>
<feature type="domain" description="WxL" evidence="2">
    <location>
        <begin position="32"/>
        <end position="235"/>
    </location>
</feature>
<dbReference type="PATRIC" id="fig|1158608.3.peg.2413"/>
<feature type="signal peptide" evidence="1">
    <location>
        <begin position="1"/>
        <end position="25"/>
    </location>
</feature>
<keyword evidence="1" id="KW-0732">Signal</keyword>
<reference evidence="3 5" key="1">
    <citation type="submission" date="2013-02" db="EMBL/GenBank/DDBJ databases">
        <title>The Genome Sequence of Enterococcus haemoperoxidus BAA-382.</title>
        <authorList>
            <consortium name="The Broad Institute Genome Sequencing Platform"/>
            <consortium name="The Broad Institute Genome Sequencing Center for Infectious Disease"/>
            <person name="Earl A.M."/>
            <person name="Gilmore M.S."/>
            <person name="Lebreton F."/>
            <person name="Walker B."/>
            <person name="Young S.K."/>
            <person name="Zeng Q."/>
            <person name="Gargeya S."/>
            <person name="Fitzgerald M."/>
            <person name="Haas B."/>
            <person name="Abouelleil A."/>
            <person name="Alvarado L."/>
            <person name="Arachchi H.M."/>
            <person name="Berlin A.M."/>
            <person name="Chapman S.B."/>
            <person name="Dewar J."/>
            <person name="Goldberg J."/>
            <person name="Griggs A."/>
            <person name="Gujja S."/>
            <person name="Hansen M."/>
            <person name="Howarth C."/>
            <person name="Imamovic A."/>
            <person name="Larimer J."/>
            <person name="McCowan C."/>
            <person name="Murphy C."/>
            <person name="Neiman D."/>
            <person name="Pearson M."/>
            <person name="Priest M."/>
            <person name="Roberts A."/>
            <person name="Saif S."/>
            <person name="Shea T."/>
            <person name="Sisk P."/>
            <person name="Sykes S."/>
            <person name="Wortman J."/>
            <person name="Nusbaum C."/>
            <person name="Birren B."/>
        </authorList>
    </citation>
    <scope>NUCLEOTIDE SEQUENCE [LARGE SCALE GENOMIC DNA]</scope>
    <source>
        <strain evidence="3 5">ATCC BAA-382</strain>
    </source>
</reference>
<dbReference type="EMBL" id="ASVY01000001">
    <property type="protein sequence ID" value="EOT63361.1"/>
    <property type="molecule type" value="Genomic_DNA"/>
</dbReference>
<dbReference type="STRING" id="155618.RV06_GL001641"/>
<dbReference type="eggNOG" id="ENOG50306HB">
    <property type="taxonomic scope" value="Bacteria"/>
</dbReference>
<dbReference type="Pfam" id="PF13731">
    <property type="entry name" value="WxL"/>
    <property type="match status" value="1"/>
</dbReference>
<keyword evidence="6" id="KW-1185">Reference proteome</keyword>
<name>R2SL12_9ENTE</name>
<sequence>MKEQKMLMSLIVATTILGGANVSYAAEYEDGQHAQTKATVTFLEDNGTTDPVDPEDPSKPLYPVDPSNPEGAELMITYASSLNFGEQSKSENSWNALADKITVEGKEENIVPFVSTKDSRGTDRESWSLTVKQDGDFIDSKKNKLEGAELTFSNLYYANVEGAPKARAGEITLGLEAQEIASADKHTGIGKWSLGLGTLQDDGTTNGVNLSISKKAAINTDAYSTSITYELVADPAK</sequence>
<dbReference type="AlphaFoldDB" id="R2SL12"/>
<evidence type="ECO:0000259" key="2">
    <source>
        <dbReference type="Pfam" id="PF13731"/>
    </source>
</evidence>
<evidence type="ECO:0000313" key="5">
    <source>
        <dbReference type="Proteomes" id="UP000013858"/>
    </source>
</evidence>
<evidence type="ECO:0000313" key="6">
    <source>
        <dbReference type="Proteomes" id="UP000014197"/>
    </source>
</evidence>
<evidence type="ECO:0000313" key="3">
    <source>
        <dbReference type="EMBL" id="EOH93526.1"/>
    </source>
</evidence>
<dbReference type="EMBL" id="AJAR01000024">
    <property type="protein sequence ID" value="EOH93526.1"/>
    <property type="molecule type" value="Genomic_DNA"/>
</dbReference>
<dbReference type="InterPro" id="IPR027994">
    <property type="entry name" value="WxL_dom"/>
</dbReference>
<gene>
    <name evidence="4" type="ORF">I583_00161</name>
    <name evidence="3" type="ORF">UAW_02476</name>
</gene>
<dbReference type="Proteomes" id="UP000013858">
    <property type="component" value="Unassembled WGS sequence"/>
</dbReference>